<accession>A0ABU9B3L8</accession>
<sequence>MRSNFPFATVGYPTDEVLSPQSYFAEIFVLSCFMRHQALFERHPIEPDAFTRRDLREMYHAMTATGSTVATIFSQNLIDRGLFERLIIPGEMRKVAEFAVDADHHFPRHLAELLDRHTRRKAVATCRLALAKIRDCTDPDGLAAAIALLHSIKGSAPAAQSAFGLMPVHEIQTEEPARDFVEGLFLEGGASVVYGESNVGKSFWVLDIAAHVAMGRPWRKEQREVDRGAVVYVALEGTHGLRQRIQAMKQTGVLSEDAPLYICFSPVSLLDPDHAAKLIETVKAAAEKSGLPCRLVIIDTLARAMAGGDENSSRDMTAAVAAIDAVRAASGAHVCIVHHCGKDIARGARGHSSLRAAVDTEIEIFRPEGERISTVRVTKQRDLERGEPMPFSLTIVTLGPSHRGKPITSCIVTHEDETMASSRKPGARKTTYTAEALLDYLPAAGIPDWATRAKEDCGIGSTRFYELKAELKIRGAYRADPESGKLVRI</sequence>
<dbReference type="EMBL" id="JBBUKT010000014">
    <property type="protein sequence ID" value="MEK7953926.1"/>
    <property type="molecule type" value="Genomic_DNA"/>
</dbReference>
<dbReference type="SUPFAM" id="SSF52540">
    <property type="entry name" value="P-loop containing nucleoside triphosphate hydrolases"/>
    <property type="match status" value="1"/>
</dbReference>
<evidence type="ECO:0000313" key="2">
    <source>
        <dbReference type="EMBL" id="MEK7953926.1"/>
    </source>
</evidence>
<name>A0ABU9B3L8_9BACT</name>
<keyword evidence="1" id="KW-0639">Primosome</keyword>
<organism evidence="2 3">
    <name type="scientific">Luteolibacter soli</name>
    <dbReference type="NCBI Taxonomy" id="3135280"/>
    <lineage>
        <taxon>Bacteria</taxon>
        <taxon>Pseudomonadati</taxon>
        <taxon>Verrucomicrobiota</taxon>
        <taxon>Verrucomicrobiia</taxon>
        <taxon>Verrucomicrobiales</taxon>
        <taxon>Verrucomicrobiaceae</taxon>
        <taxon>Luteolibacter</taxon>
    </lineage>
</organism>
<dbReference type="Gene3D" id="1.10.860.10">
    <property type="entry name" value="DNAb Helicase, Chain A"/>
    <property type="match status" value="1"/>
</dbReference>
<dbReference type="InterPro" id="IPR016136">
    <property type="entry name" value="DNA_helicase_N/primase_C"/>
</dbReference>
<proteinExistence type="predicted"/>
<protein>
    <submittedName>
        <fullName evidence="2">Helicase RepA family protein</fullName>
    </submittedName>
</protein>
<reference evidence="2 3" key="1">
    <citation type="submission" date="2024-04" db="EMBL/GenBank/DDBJ databases">
        <title>Luteolibacter sp. isolated from soil.</title>
        <authorList>
            <person name="An J."/>
        </authorList>
    </citation>
    <scope>NUCLEOTIDE SEQUENCE [LARGE SCALE GENOMIC DNA]</scope>
    <source>
        <strain evidence="2 3">Y139</strain>
    </source>
</reference>
<comment type="caution">
    <text evidence="2">The sequence shown here is derived from an EMBL/GenBank/DDBJ whole genome shotgun (WGS) entry which is preliminary data.</text>
</comment>
<dbReference type="Pfam" id="PF13481">
    <property type="entry name" value="AAA_25"/>
    <property type="match status" value="1"/>
</dbReference>
<dbReference type="InterPro" id="IPR038724">
    <property type="entry name" value="RepA"/>
</dbReference>
<dbReference type="Proteomes" id="UP001371305">
    <property type="component" value="Unassembled WGS sequence"/>
</dbReference>
<keyword evidence="2" id="KW-0378">Hydrolase</keyword>
<dbReference type="CDD" id="cd01125">
    <property type="entry name" value="RepA_RSF1010_like"/>
    <property type="match status" value="1"/>
</dbReference>
<keyword evidence="2" id="KW-0547">Nucleotide-binding</keyword>
<dbReference type="InterPro" id="IPR027417">
    <property type="entry name" value="P-loop_NTPase"/>
</dbReference>
<keyword evidence="2" id="KW-0067">ATP-binding</keyword>
<dbReference type="Gene3D" id="3.40.50.300">
    <property type="entry name" value="P-loop containing nucleotide triphosphate hydrolases"/>
    <property type="match status" value="1"/>
</dbReference>
<keyword evidence="3" id="KW-1185">Reference proteome</keyword>
<dbReference type="RefSeq" id="WP_341407694.1">
    <property type="nucleotide sequence ID" value="NZ_JBBUKT010000014.1"/>
</dbReference>
<keyword evidence="2" id="KW-0347">Helicase</keyword>
<gene>
    <name evidence="2" type="ORF">WKV53_25645</name>
</gene>
<evidence type="ECO:0000313" key="3">
    <source>
        <dbReference type="Proteomes" id="UP001371305"/>
    </source>
</evidence>
<dbReference type="GO" id="GO:0004386">
    <property type="term" value="F:helicase activity"/>
    <property type="evidence" value="ECO:0007669"/>
    <property type="project" value="UniProtKB-KW"/>
</dbReference>
<evidence type="ECO:0000256" key="1">
    <source>
        <dbReference type="ARBA" id="ARBA00022515"/>
    </source>
</evidence>